<proteinExistence type="inferred from homology"/>
<dbReference type="Pfam" id="PF24986">
    <property type="entry name" value="PRC_RimM"/>
    <property type="match status" value="1"/>
</dbReference>
<accession>A0ABW3D2Z5</accession>
<evidence type="ECO:0000256" key="2">
    <source>
        <dbReference type="ARBA" id="ARBA00022517"/>
    </source>
</evidence>
<keyword evidence="9" id="KW-1185">Reference proteome</keyword>
<keyword evidence="2 5" id="KW-0690">Ribosome biogenesis</keyword>
<evidence type="ECO:0000313" key="9">
    <source>
        <dbReference type="Proteomes" id="UP001597120"/>
    </source>
</evidence>
<comment type="subcellular location">
    <subcellularLocation>
        <location evidence="5">Cytoplasm</location>
    </subcellularLocation>
</comment>
<sequence length="173" mass="19372">MSGKLFNVGKIINTHGIRGELKVVPQTDFPDIRFRKGSRLVLTDAEMTTRVPVIVESGRPQKNVYLVKFSGLDDINQVEKYKGWMLKVTEEDLVELEEGEYYYHQIIGCTVQTEEGEVLGTIGEILSPGANDVWVVNRPQGKPVLVPVIDDVLINVDVAGKRVTIRVMEGMMD</sequence>
<dbReference type="RefSeq" id="WP_379285296.1">
    <property type="nucleotide sequence ID" value="NZ_JBHTIU010000001.1"/>
</dbReference>
<dbReference type="PANTHER" id="PTHR33692:SF1">
    <property type="entry name" value="RIBOSOME MATURATION FACTOR RIMM"/>
    <property type="match status" value="1"/>
</dbReference>
<dbReference type="InterPro" id="IPR002676">
    <property type="entry name" value="RimM_N"/>
</dbReference>
<organism evidence="8 9">
    <name type="scientific">Paenibacillus residui</name>
    <dbReference type="NCBI Taxonomy" id="629724"/>
    <lineage>
        <taxon>Bacteria</taxon>
        <taxon>Bacillati</taxon>
        <taxon>Bacillota</taxon>
        <taxon>Bacilli</taxon>
        <taxon>Bacillales</taxon>
        <taxon>Paenibacillaceae</taxon>
        <taxon>Paenibacillus</taxon>
    </lineage>
</organism>
<dbReference type="SUPFAM" id="SSF50447">
    <property type="entry name" value="Translation proteins"/>
    <property type="match status" value="1"/>
</dbReference>
<evidence type="ECO:0000256" key="1">
    <source>
        <dbReference type="ARBA" id="ARBA00022490"/>
    </source>
</evidence>
<keyword evidence="4 5" id="KW-0143">Chaperone</keyword>
<dbReference type="HAMAP" id="MF_00014">
    <property type="entry name" value="Ribosome_mat_RimM"/>
    <property type="match status" value="1"/>
</dbReference>
<comment type="caution">
    <text evidence="8">The sequence shown here is derived from an EMBL/GenBank/DDBJ whole genome shotgun (WGS) entry which is preliminary data.</text>
</comment>
<reference evidence="9" key="1">
    <citation type="journal article" date="2019" name="Int. J. Syst. Evol. Microbiol.">
        <title>The Global Catalogue of Microorganisms (GCM) 10K type strain sequencing project: providing services to taxonomists for standard genome sequencing and annotation.</title>
        <authorList>
            <consortium name="The Broad Institute Genomics Platform"/>
            <consortium name="The Broad Institute Genome Sequencing Center for Infectious Disease"/>
            <person name="Wu L."/>
            <person name="Ma J."/>
        </authorList>
    </citation>
    <scope>NUCLEOTIDE SEQUENCE [LARGE SCALE GENOMIC DNA]</scope>
    <source>
        <strain evidence="9">CCUG 57263</strain>
    </source>
</reference>
<feature type="domain" description="RimM N-terminal" evidence="6">
    <location>
        <begin position="8"/>
        <end position="91"/>
    </location>
</feature>
<dbReference type="NCBIfam" id="TIGR02273">
    <property type="entry name" value="16S_RimM"/>
    <property type="match status" value="1"/>
</dbReference>
<name>A0ABW3D2Z5_9BACL</name>
<dbReference type="InterPro" id="IPR036976">
    <property type="entry name" value="RimM_N_sf"/>
</dbReference>
<comment type="subunit">
    <text evidence="5">Binds ribosomal protein uS19.</text>
</comment>
<keyword evidence="3 5" id="KW-0698">rRNA processing</keyword>
<dbReference type="Gene3D" id="2.30.30.240">
    <property type="entry name" value="PRC-barrel domain"/>
    <property type="match status" value="1"/>
</dbReference>
<dbReference type="PANTHER" id="PTHR33692">
    <property type="entry name" value="RIBOSOME MATURATION FACTOR RIMM"/>
    <property type="match status" value="1"/>
</dbReference>
<comment type="function">
    <text evidence="5">An accessory protein needed during the final step in the assembly of 30S ribosomal subunit, possibly for assembly of the head region. Essential for efficient processing of 16S rRNA. May be needed both before and after RbfA during the maturation of 16S rRNA. It has affinity for free ribosomal 30S subunits but not for 70S ribosomes.</text>
</comment>
<evidence type="ECO:0000256" key="4">
    <source>
        <dbReference type="ARBA" id="ARBA00023186"/>
    </source>
</evidence>
<dbReference type="EMBL" id="JBHTIU010000001">
    <property type="protein sequence ID" value="MFD0867538.1"/>
    <property type="molecule type" value="Genomic_DNA"/>
</dbReference>
<dbReference type="Gene3D" id="2.40.30.60">
    <property type="entry name" value="RimM"/>
    <property type="match status" value="1"/>
</dbReference>
<evidence type="ECO:0000313" key="8">
    <source>
        <dbReference type="EMBL" id="MFD0867538.1"/>
    </source>
</evidence>
<dbReference type="InterPro" id="IPR009000">
    <property type="entry name" value="Transl_B-barrel_sf"/>
</dbReference>
<dbReference type="InterPro" id="IPR011961">
    <property type="entry name" value="RimM"/>
</dbReference>
<evidence type="ECO:0000256" key="3">
    <source>
        <dbReference type="ARBA" id="ARBA00022552"/>
    </source>
</evidence>
<protein>
    <recommendedName>
        <fullName evidence="5">Ribosome maturation factor RimM</fullName>
    </recommendedName>
</protein>
<evidence type="ECO:0000256" key="5">
    <source>
        <dbReference type="HAMAP-Rule" id="MF_00014"/>
    </source>
</evidence>
<comment type="domain">
    <text evidence="5">The PRC barrel domain binds ribosomal protein uS19.</text>
</comment>
<keyword evidence="1 5" id="KW-0963">Cytoplasm</keyword>
<dbReference type="SUPFAM" id="SSF50346">
    <property type="entry name" value="PRC-barrel domain"/>
    <property type="match status" value="1"/>
</dbReference>
<feature type="domain" description="Ribosome maturation factor RimM PRC barrel" evidence="7">
    <location>
        <begin position="104"/>
        <end position="170"/>
    </location>
</feature>
<gene>
    <name evidence="5 8" type="primary">rimM</name>
    <name evidence="8" type="ORF">ACFQ03_00070</name>
</gene>
<dbReference type="InterPro" id="IPR011033">
    <property type="entry name" value="PRC_barrel-like_sf"/>
</dbReference>
<evidence type="ECO:0000259" key="6">
    <source>
        <dbReference type="Pfam" id="PF01782"/>
    </source>
</evidence>
<dbReference type="Pfam" id="PF01782">
    <property type="entry name" value="RimM"/>
    <property type="match status" value="1"/>
</dbReference>
<dbReference type="InterPro" id="IPR056792">
    <property type="entry name" value="PRC_RimM"/>
</dbReference>
<evidence type="ECO:0000259" key="7">
    <source>
        <dbReference type="Pfam" id="PF24986"/>
    </source>
</evidence>
<dbReference type="Proteomes" id="UP001597120">
    <property type="component" value="Unassembled WGS sequence"/>
</dbReference>
<comment type="similarity">
    <text evidence="5">Belongs to the RimM family.</text>
</comment>